<gene>
    <name evidence="6" type="ORF">SAMN05444390_105373</name>
</gene>
<dbReference type="OrthoDB" id="5295855at2"/>
<sequence length="262" mass="29474">MSRTVVICADDFGMSEGINQAILELIDLGRLSATSCMTNMLCWTREAAEQLQARRHKAALGLHFNLTEGVHAVPLGKLMLKSLVRQLDRQALLKQFDEQLDSFEELIGSAPDFVDGHQHIQMFPVIRELLLDRLQQRYGKQAPWVRASTPRLSGHDSGFKAMVLRLIGLGFESARRRFHTKGSAAFAGLYSLSPEADFAGMMQLWLNTEPDGVLIMCHPGKTGDESSLARARRREYEWLSSDLFIEALRNSDRSLHTEPTFS</sequence>
<dbReference type="Pfam" id="PF04794">
    <property type="entry name" value="YdjC"/>
    <property type="match status" value="1"/>
</dbReference>
<keyword evidence="5" id="KW-0119">Carbohydrate metabolism</keyword>
<dbReference type="PANTHER" id="PTHR31609:SF1">
    <property type="entry name" value="CARBOHYDRATE DEACETYLASE"/>
    <property type="match status" value="1"/>
</dbReference>
<protein>
    <submittedName>
        <fullName evidence="6">Predicted glycoside hydrolase or deacetylase ChbG, UPF0249 family</fullName>
    </submittedName>
</protein>
<dbReference type="AlphaFoldDB" id="A0A1H6DDH2"/>
<evidence type="ECO:0000256" key="3">
    <source>
        <dbReference type="ARBA" id="ARBA00022801"/>
    </source>
</evidence>
<evidence type="ECO:0000313" key="7">
    <source>
        <dbReference type="Proteomes" id="UP000236745"/>
    </source>
</evidence>
<dbReference type="Proteomes" id="UP000236745">
    <property type="component" value="Unassembled WGS sequence"/>
</dbReference>
<dbReference type="InterPro" id="IPR011330">
    <property type="entry name" value="Glyco_hydro/deAcase_b/a-brl"/>
</dbReference>
<evidence type="ECO:0000256" key="5">
    <source>
        <dbReference type="ARBA" id="ARBA00023277"/>
    </source>
</evidence>
<keyword evidence="7" id="KW-1185">Reference proteome</keyword>
<proteinExistence type="predicted"/>
<name>A0A1H6DDH2_9GAMM</name>
<dbReference type="InterPro" id="IPR006879">
    <property type="entry name" value="YdjC-like"/>
</dbReference>
<evidence type="ECO:0000313" key="6">
    <source>
        <dbReference type="EMBL" id="SEG82546.1"/>
    </source>
</evidence>
<comment type="cofactor">
    <cofactor evidence="1">
        <name>Mg(2+)</name>
        <dbReference type="ChEBI" id="CHEBI:18420"/>
    </cofactor>
</comment>
<reference evidence="6 7" key="1">
    <citation type="submission" date="2016-10" db="EMBL/GenBank/DDBJ databases">
        <authorList>
            <person name="de Groot N.N."/>
        </authorList>
    </citation>
    <scope>NUCLEOTIDE SEQUENCE [LARGE SCALE GENOMIC DNA]</scope>
    <source>
        <strain evidence="6 7">DSM 22012</strain>
    </source>
</reference>
<accession>A0A1H6DDH2</accession>
<evidence type="ECO:0000256" key="4">
    <source>
        <dbReference type="ARBA" id="ARBA00022842"/>
    </source>
</evidence>
<dbReference type="CDD" id="cd10807">
    <property type="entry name" value="YdjC_like_3"/>
    <property type="match status" value="1"/>
</dbReference>
<dbReference type="GO" id="GO:0016787">
    <property type="term" value="F:hydrolase activity"/>
    <property type="evidence" value="ECO:0007669"/>
    <property type="project" value="UniProtKB-KW"/>
</dbReference>
<evidence type="ECO:0000256" key="2">
    <source>
        <dbReference type="ARBA" id="ARBA00022723"/>
    </source>
</evidence>
<keyword evidence="4" id="KW-0460">Magnesium</keyword>
<dbReference type="Gene3D" id="3.20.20.370">
    <property type="entry name" value="Glycoside hydrolase/deacetylase"/>
    <property type="match status" value="1"/>
</dbReference>
<evidence type="ECO:0000256" key="1">
    <source>
        <dbReference type="ARBA" id="ARBA00001946"/>
    </source>
</evidence>
<dbReference type="GO" id="GO:0019213">
    <property type="term" value="F:deacetylase activity"/>
    <property type="evidence" value="ECO:0007669"/>
    <property type="project" value="TreeGrafter"/>
</dbReference>
<dbReference type="GO" id="GO:0046872">
    <property type="term" value="F:metal ion binding"/>
    <property type="evidence" value="ECO:0007669"/>
    <property type="project" value="UniProtKB-KW"/>
</dbReference>
<dbReference type="RefSeq" id="WP_104005188.1">
    <property type="nucleotide sequence ID" value="NZ_FNVQ01000005.1"/>
</dbReference>
<dbReference type="SUPFAM" id="SSF88713">
    <property type="entry name" value="Glycoside hydrolase/deacetylase"/>
    <property type="match status" value="1"/>
</dbReference>
<keyword evidence="2" id="KW-0479">Metal-binding</keyword>
<keyword evidence="3 6" id="KW-0378">Hydrolase</keyword>
<organism evidence="6 7">
    <name type="scientific">Marinobacterium lutimaris</name>
    <dbReference type="NCBI Taxonomy" id="568106"/>
    <lineage>
        <taxon>Bacteria</taxon>
        <taxon>Pseudomonadati</taxon>
        <taxon>Pseudomonadota</taxon>
        <taxon>Gammaproteobacteria</taxon>
        <taxon>Oceanospirillales</taxon>
        <taxon>Oceanospirillaceae</taxon>
        <taxon>Marinobacterium</taxon>
    </lineage>
</organism>
<dbReference type="EMBL" id="FNVQ01000005">
    <property type="protein sequence ID" value="SEG82546.1"/>
    <property type="molecule type" value="Genomic_DNA"/>
</dbReference>
<dbReference type="PANTHER" id="PTHR31609">
    <property type="entry name" value="YDJC DEACETYLASE FAMILY MEMBER"/>
    <property type="match status" value="1"/>
</dbReference>
<dbReference type="GO" id="GO:0005975">
    <property type="term" value="P:carbohydrate metabolic process"/>
    <property type="evidence" value="ECO:0007669"/>
    <property type="project" value="InterPro"/>
</dbReference>